<protein>
    <submittedName>
        <fullName evidence="2">Uncharacterized protein</fullName>
    </submittedName>
</protein>
<comment type="caution">
    <text evidence="2">The sequence shown here is derived from an EMBL/GenBank/DDBJ whole genome shotgun (WGS) entry which is preliminary data.</text>
</comment>
<feature type="compositionally biased region" description="Basic and acidic residues" evidence="1">
    <location>
        <begin position="30"/>
        <end position="42"/>
    </location>
</feature>
<organism evidence="2 3">
    <name type="scientific">Vespula pensylvanica</name>
    <name type="common">Western yellow jacket</name>
    <name type="synonym">Wasp</name>
    <dbReference type="NCBI Taxonomy" id="30213"/>
    <lineage>
        <taxon>Eukaryota</taxon>
        <taxon>Metazoa</taxon>
        <taxon>Ecdysozoa</taxon>
        <taxon>Arthropoda</taxon>
        <taxon>Hexapoda</taxon>
        <taxon>Insecta</taxon>
        <taxon>Pterygota</taxon>
        <taxon>Neoptera</taxon>
        <taxon>Endopterygota</taxon>
        <taxon>Hymenoptera</taxon>
        <taxon>Apocrita</taxon>
        <taxon>Aculeata</taxon>
        <taxon>Vespoidea</taxon>
        <taxon>Vespidae</taxon>
        <taxon>Vespinae</taxon>
        <taxon>Vespula</taxon>
    </lineage>
</organism>
<dbReference type="Proteomes" id="UP000600918">
    <property type="component" value="Unassembled WGS sequence"/>
</dbReference>
<dbReference type="EMBL" id="JACSDY010000009">
    <property type="protein sequence ID" value="KAF7419985.1"/>
    <property type="molecule type" value="Genomic_DNA"/>
</dbReference>
<feature type="region of interest" description="Disordered" evidence="1">
    <location>
        <begin position="25"/>
        <end position="74"/>
    </location>
</feature>
<reference evidence="2" key="1">
    <citation type="journal article" date="2020" name="G3 (Bethesda)">
        <title>High-Quality Assemblies for Three Invasive Social Wasps from the &lt;i&gt;Vespula&lt;/i&gt; Genus.</title>
        <authorList>
            <person name="Harrop T.W.R."/>
            <person name="Guhlin J."/>
            <person name="McLaughlin G.M."/>
            <person name="Permina E."/>
            <person name="Stockwell P."/>
            <person name="Gilligan J."/>
            <person name="Le Lec M.F."/>
            <person name="Gruber M.A.M."/>
            <person name="Quinn O."/>
            <person name="Lovegrove M."/>
            <person name="Duncan E.J."/>
            <person name="Remnant E.J."/>
            <person name="Van Eeckhoven J."/>
            <person name="Graham B."/>
            <person name="Knapp R.A."/>
            <person name="Langford K.W."/>
            <person name="Kronenberg Z."/>
            <person name="Press M.O."/>
            <person name="Eacker S.M."/>
            <person name="Wilson-Rankin E.E."/>
            <person name="Purcell J."/>
            <person name="Lester P.J."/>
            <person name="Dearden P.K."/>
        </authorList>
    </citation>
    <scope>NUCLEOTIDE SEQUENCE</scope>
    <source>
        <strain evidence="2">Volc-1</strain>
    </source>
</reference>
<dbReference type="AlphaFoldDB" id="A0A834NWT3"/>
<gene>
    <name evidence="2" type="ORF">H0235_010282</name>
</gene>
<feature type="compositionally biased region" description="Basic and acidic residues" evidence="1">
    <location>
        <begin position="49"/>
        <end position="62"/>
    </location>
</feature>
<proteinExistence type="predicted"/>
<evidence type="ECO:0000313" key="2">
    <source>
        <dbReference type="EMBL" id="KAF7419985.1"/>
    </source>
</evidence>
<name>A0A834NWT3_VESPE</name>
<feature type="compositionally biased region" description="Gly residues" evidence="1">
    <location>
        <begin position="63"/>
        <end position="74"/>
    </location>
</feature>
<evidence type="ECO:0000313" key="3">
    <source>
        <dbReference type="Proteomes" id="UP000600918"/>
    </source>
</evidence>
<sequence length="238" mass="25739">MDGPGFPGIARGNTEGVVVVVVYEEEVEEEEKKEKKEKERAGRNRSRSRSREEREREREGGGREGGGGGGGGGRGDFRATKLIIAYGSAVTRGAFPSVDLFALPTLTSPKSVNTSVAKASADRAGCSYTFSACNLLKSNKIPVAHENEFCQEADTIAYLGGAVKMGQIGNDIISKFHRNFTELNVRQQSPCRFNSVITLHHLRSNLAIARKKLSISFQQDAKNNNASDSSSISAKDVL</sequence>
<accession>A0A834NWT3</accession>
<evidence type="ECO:0000256" key="1">
    <source>
        <dbReference type="SAM" id="MobiDB-lite"/>
    </source>
</evidence>
<keyword evidence="3" id="KW-1185">Reference proteome</keyword>